<sequence length="182" mass="20900">MARYSDMTDEQLYDEILNTYYSQGDIQQLLNNYRISGVTERQITRLIGKAKKDNVDIITSPIIQKETIVIEPDDVFLSIEPTETKDPCLQNIFDKFLLAIYGKKFNDGVNGAFGQAQQILPEARSKHFILKIPQRYDSIFNNLEGRGGGYYYRGLGLTINRFYSSVRHYRDAGKGSVSINYF</sequence>
<accession>A0A1V0SJH3</accession>
<gene>
    <name evidence="1" type="ORF">Klosneuvirus_3_11</name>
</gene>
<proteinExistence type="predicted"/>
<protein>
    <submittedName>
        <fullName evidence="1">Uncharacterized protein</fullName>
    </submittedName>
</protein>
<evidence type="ECO:0000313" key="1">
    <source>
        <dbReference type="EMBL" id="ARF11876.1"/>
    </source>
</evidence>
<organism evidence="1">
    <name type="scientific">Klosneuvirus KNV1</name>
    <dbReference type="NCBI Taxonomy" id="1977640"/>
    <lineage>
        <taxon>Viruses</taxon>
        <taxon>Varidnaviria</taxon>
        <taxon>Bamfordvirae</taxon>
        <taxon>Nucleocytoviricota</taxon>
        <taxon>Megaviricetes</taxon>
        <taxon>Imitervirales</taxon>
        <taxon>Mimiviridae</taxon>
        <taxon>Klosneuvirinae</taxon>
        <taxon>Klosneuvirus</taxon>
    </lineage>
</organism>
<dbReference type="EMBL" id="KY684110">
    <property type="protein sequence ID" value="ARF11876.1"/>
    <property type="molecule type" value="Genomic_DNA"/>
</dbReference>
<reference evidence="1" key="1">
    <citation type="journal article" date="2017" name="Science">
        <title>Giant viruses with an expanded complement of translation system components.</title>
        <authorList>
            <person name="Schulz F."/>
            <person name="Yutin N."/>
            <person name="Ivanova N.N."/>
            <person name="Ortega D.R."/>
            <person name="Lee T.K."/>
            <person name="Vierheilig J."/>
            <person name="Daims H."/>
            <person name="Horn M."/>
            <person name="Wagner M."/>
            <person name="Jensen G.J."/>
            <person name="Kyrpides N.C."/>
            <person name="Koonin E.V."/>
            <person name="Woyke T."/>
        </authorList>
    </citation>
    <scope>NUCLEOTIDE SEQUENCE</scope>
    <source>
        <strain evidence="1">KNV1</strain>
    </source>
</reference>
<name>A0A1V0SJH3_9VIRU</name>